<dbReference type="PANTHER" id="PTHR42850">
    <property type="entry name" value="METALLOPHOSPHOESTERASE"/>
    <property type="match status" value="1"/>
</dbReference>
<protein>
    <submittedName>
        <fullName evidence="3">Ser/Thr protein phosphatase family protein</fullName>
    </submittedName>
</protein>
<dbReference type="InterPro" id="IPR029052">
    <property type="entry name" value="Metallo-depent_PP-like"/>
</dbReference>
<dbReference type="InterPro" id="IPR050126">
    <property type="entry name" value="Ap4A_hydrolase"/>
</dbReference>
<dbReference type="GO" id="GO:0005737">
    <property type="term" value="C:cytoplasm"/>
    <property type="evidence" value="ECO:0007669"/>
    <property type="project" value="TreeGrafter"/>
</dbReference>
<dbReference type="InterPro" id="IPR011152">
    <property type="entry name" value="Pesterase_MJ0912"/>
</dbReference>
<dbReference type="GO" id="GO:0016791">
    <property type="term" value="F:phosphatase activity"/>
    <property type="evidence" value="ECO:0007669"/>
    <property type="project" value="TreeGrafter"/>
</dbReference>
<dbReference type="InterPro" id="IPR024654">
    <property type="entry name" value="Calcineurin-like_PHP_lpxH"/>
</dbReference>
<dbReference type="EMBL" id="OMOD01000111">
    <property type="protein sequence ID" value="SPF38365.1"/>
    <property type="molecule type" value="Genomic_DNA"/>
</dbReference>
<proteinExistence type="inferred from homology"/>
<dbReference type="Pfam" id="PF12850">
    <property type="entry name" value="Metallophos_2"/>
    <property type="match status" value="1"/>
</dbReference>
<dbReference type="PIRSF" id="PIRSF000883">
    <property type="entry name" value="Pesterase_MJ0912"/>
    <property type="match status" value="1"/>
</dbReference>
<accession>A0A2U3KFB5</accession>
<feature type="domain" description="Calcineurin-like phosphoesterase" evidence="2">
    <location>
        <begin position="7"/>
        <end position="220"/>
    </location>
</feature>
<evidence type="ECO:0000259" key="2">
    <source>
        <dbReference type="Pfam" id="PF12850"/>
    </source>
</evidence>
<organism evidence="3 4">
    <name type="scientific">Candidatus Sulfotelmatobacter kueseliae</name>
    <dbReference type="NCBI Taxonomy" id="2042962"/>
    <lineage>
        <taxon>Bacteria</taxon>
        <taxon>Pseudomonadati</taxon>
        <taxon>Acidobacteriota</taxon>
        <taxon>Terriglobia</taxon>
        <taxon>Terriglobales</taxon>
        <taxon>Candidatus Korobacteraceae</taxon>
        <taxon>Candidatus Sulfotelmatobacter</taxon>
    </lineage>
</organism>
<gene>
    <name evidence="3" type="ORF">SBA1_20065</name>
</gene>
<evidence type="ECO:0000313" key="4">
    <source>
        <dbReference type="Proteomes" id="UP000238701"/>
    </source>
</evidence>
<dbReference type="Proteomes" id="UP000238701">
    <property type="component" value="Unassembled WGS sequence"/>
</dbReference>
<evidence type="ECO:0000313" key="3">
    <source>
        <dbReference type="EMBL" id="SPF38365.1"/>
    </source>
</evidence>
<dbReference type="Gene3D" id="3.60.21.10">
    <property type="match status" value="1"/>
</dbReference>
<dbReference type="AlphaFoldDB" id="A0A2U3KFB5"/>
<reference evidence="4" key="1">
    <citation type="submission" date="2018-02" db="EMBL/GenBank/DDBJ databases">
        <authorList>
            <person name="Hausmann B."/>
        </authorList>
    </citation>
    <scope>NUCLEOTIDE SEQUENCE [LARGE SCALE GENOMIC DNA]</scope>
    <source>
        <strain evidence="4">Peat soil MAG SbA1</strain>
    </source>
</reference>
<sequence length="256" mass="27782">MSGAALRILLLSDVHANLEALDACLAVAPAYDLVVNLGDIVGYGASPNEVTDRSRDLGKVFVRGNHDKAATGLMDLEDFNVMAATAAIWTRNELTPENLDWLRALPHGPVSLPDFPQVQLVHGSPNDEDEYVVSLGDALAPLVTLTVSLTFFGHTHLQGGFFVNGSGADGFRPEYRTVGKAESVAFQLRTSARYLINPGSVGQPRDGDWRAAFALFDTDAQVVHFHRTPYNLKSAQDRMFEAKLPPRLATRLAAGR</sequence>
<dbReference type="SUPFAM" id="SSF56300">
    <property type="entry name" value="Metallo-dependent phosphatases"/>
    <property type="match status" value="1"/>
</dbReference>
<name>A0A2U3KFB5_9BACT</name>
<dbReference type="PANTHER" id="PTHR42850:SF2">
    <property type="entry name" value="BLL5683 PROTEIN"/>
    <property type="match status" value="1"/>
</dbReference>
<comment type="similarity">
    <text evidence="1">Belongs to the metallophosphoesterase superfamily. YfcE family.</text>
</comment>
<evidence type="ECO:0000256" key="1">
    <source>
        <dbReference type="ARBA" id="ARBA00008950"/>
    </source>
</evidence>